<dbReference type="EMBL" id="CACVBM020001385">
    <property type="protein sequence ID" value="CAA7048421.1"/>
    <property type="molecule type" value="Genomic_DNA"/>
</dbReference>
<evidence type="ECO:0000313" key="2">
    <source>
        <dbReference type="EMBL" id="CAA7048421.1"/>
    </source>
</evidence>
<sequence length="224" mass="24504">MNELTDETGSKAGKRMVLSPKDETNSSDPRVGYDGAIGIVVSPPETRKSRDNELDVYGNNAEKMTLIDDGSKEAECCLHEDVAIAEEKASSDEKEDDDGLMVEKRLAVDEQASKEDNNESSPCQNLAVGDGTQGQNCSVHDDGLGNEEIMKSNEQLEDSEKRNDDFGEGDAAGDDDSYEKNLHQLKVLTSSIQESVSRALRNVAWLKARKAMKQTTMEAARLSK</sequence>
<feature type="compositionally biased region" description="Acidic residues" evidence="1">
    <location>
        <begin position="166"/>
        <end position="177"/>
    </location>
</feature>
<protein>
    <submittedName>
        <fullName evidence="2">Uncharacterized protein</fullName>
    </submittedName>
</protein>
<gene>
    <name evidence="2" type="ORF">MERR_LOCUS35656</name>
</gene>
<proteinExistence type="predicted"/>
<feature type="compositionally biased region" description="Basic and acidic residues" evidence="1">
    <location>
        <begin position="139"/>
        <end position="151"/>
    </location>
</feature>
<feature type="region of interest" description="Disordered" evidence="1">
    <location>
        <begin position="85"/>
        <end position="178"/>
    </location>
</feature>
<name>A0A6D2K9F3_9BRAS</name>
<dbReference type="AlphaFoldDB" id="A0A6D2K9F3"/>
<feature type="region of interest" description="Disordered" evidence="1">
    <location>
        <begin position="1"/>
        <end position="53"/>
    </location>
</feature>
<keyword evidence="3" id="KW-1185">Reference proteome</keyword>
<organism evidence="2 3">
    <name type="scientific">Microthlaspi erraticum</name>
    <dbReference type="NCBI Taxonomy" id="1685480"/>
    <lineage>
        <taxon>Eukaryota</taxon>
        <taxon>Viridiplantae</taxon>
        <taxon>Streptophyta</taxon>
        <taxon>Embryophyta</taxon>
        <taxon>Tracheophyta</taxon>
        <taxon>Spermatophyta</taxon>
        <taxon>Magnoliopsida</taxon>
        <taxon>eudicotyledons</taxon>
        <taxon>Gunneridae</taxon>
        <taxon>Pentapetalae</taxon>
        <taxon>rosids</taxon>
        <taxon>malvids</taxon>
        <taxon>Brassicales</taxon>
        <taxon>Brassicaceae</taxon>
        <taxon>Coluteocarpeae</taxon>
        <taxon>Microthlaspi</taxon>
    </lineage>
</organism>
<evidence type="ECO:0000313" key="3">
    <source>
        <dbReference type="Proteomes" id="UP000467841"/>
    </source>
</evidence>
<feature type="compositionally biased region" description="Basic and acidic residues" evidence="1">
    <location>
        <begin position="101"/>
        <end position="117"/>
    </location>
</feature>
<dbReference type="Proteomes" id="UP000467841">
    <property type="component" value="Unassembled WGS sequence"/>
</dbReference>
<evidence type="ECO:0000256" key="1">
    <source>
        <dbReference type="SAM" id="MobiDB-lite"/>
    </source>
</evidence>
<dbReference type="OrthoDB" id="1109346at2759"/>
<reference evidence="2" key="1">
    <citation type="submission" date="2020-01" db="EMBL/GenBank/DDBJ databases">
        <authorList>
            <person name="Mishra B."/>
        </authorList>
    </citation>
    <scope>NUCLEOTIDE SEQUENCE [LARGE SCALE GENOMIC DNA]</scope>
</reference>
<comment type="caution">
    <text evidence="2">The sequence shown here is derived from an EMBL/GenBank/DDBJ whole genome shotgun (WGS) entry which is preliminary data.</text>
</comment>
<accession>A0A6D2K9F3</accession>